<gene>
    <name evidence="2" type="ORF">CAUS1442_LOCUS8145</name>
</gene>
<dbReference type="EMBL" id="HBEF01012954">
    <property type="protein sequence ID" value="CAD8336017.1"/>
    <property type="molecule type" value="Transcribed_RNA"/>
</dbReference>
<accession>A0A7R9WUQ5</accession>
<dbReference type="AlphaFoldDB" id="A0A7R9WUQ5"/>
<organism evidence="2">
    <name type="scientific">Craspedostauros australis</name>
    <dbReference type="NCBI Taxonomy" id="1486917"/>
    <lineage>
        <taxon>Eukaryota</taxon>
        <taxon>Sar</taxon>
        <taxon>Stramenopiles</taxon>
        <taxon>Ochrophyta</taxon>
        <taxon>Bacillariophyta</taxon>
        <taxon>Bacillariophyceae</taxon>
        <taxon>Bacillariophycidae</taxon>
        <taxon>Naviculales</taxon>
        <taxon>Naviculaceae</taxon>
        <taxon>Craspedostauros</taxon>
    </lineage>
</organism>
<evidence type="ECO:0000256" key="1">
    <source>
        <dbReference type="SAM" id="Phobius"/>
    </source>
</evidence>
<feature type="transmembrane region" description="Helical" evidence="1">
    <location>
        <begin position="81"/>
        <end position="99"/>
    </location>
</feature>
<sequence>MMEALIKPPQQDSTTAIRLPASLRPFTSLWKACDWSCTILCPPMDETGIISQMRIVSICCTTYVLCGSSMAYYTITHSLSLSLVLFGGVCLSALCVINMRPAWMERWSTEESK</sequence>
<proteinExistence type="predicted"/>
<evidence type="ECO:0000313" key="2">
    <source>
        <dbReference type="EMBL" id="CAD8336017.1"/>
    </source>
</evidence>
<reference evidence="2" key="1">
    <citation type="submission" date="2021-01" db="EMBL/GenBank/DDBJ databases">
        <authorList>
            <person name="Corre E."/>
            <person name="Pelletier E."/>
            <person name="Niang G."/>
            <person name="Scheremetjew M."/>
            <person name="Finn R."/>
            <person name="Kale V."/>
            <person name="Holt S."/>
            <person name="Cochrane G."/>
            <person name="Meng A."/>
            <person name="Brown T."/>
            <person name="Cohen L."/>
        </authorList>
    </citation>
    <scope>NUCLEOTIDE SEQUENCE</scope>
    <source>
        <strain evidence="2">CCMP3328</strain>
    </source>
</reference>
<protein>
    <submittedName>
        <fullName evidence="2">Uncharacterized protein</fullName>
    </submittedName>
</protein>
<keyword evidence="1" id="KW-0472">Membrane</keyword>
<name>A0A7R9WUQ5_9STRA</name>
<keyword evidence="1" id="KW-1133">Transmembrane helix</keyword>
<keyword evidence="1" id="KW-0812">Transmembrane</keyword>